<dbReference type="SUPFAM" id="SSF103473">
    <property type="entry name" value="MFS general substrate transporter"/>
    <property type="match status" value="1"/>
</dbReference>
<feature type="transmembrane region" description="Helical" evidence="6">
    <location>
        <begin position="299"/>
        <end position="315"/>
    </location>
</feature>
<dbReference type="InterPro" id="IPR036259">
    <property type="entry name" value="MFS_trans_sf"/>
</dbReference>
<dbReference type="Proteomes" id="UP000516160">
    <property type="component" value="Chromosome"/>
</dbReference>
<dbReference type="InterPro" id="IPR020846">
    <property type="entry name" value="MFS_dom"/>
</dbReference>
<dbReference type="InterPro" id="IPR011701">
    <property type="entry name" value="MFS"/>
</dbReference>
<accession>A0A7G9WA84</accession>
<proteinExistence type="predicted"/>
<feature type="transmembrane region" description="Helical" evidence="6">
    <location>
        <begin position="233"/>
        <end position="251"/>
    </location>
</feature>
<feature type="transmembrane region" description="Helical" evidence="6">
    <location>
        <begin position="271"/>
        <end position="292"/>
    </location>
</feature>
<keyword evidence="9" id="KW-1185">Reference proteome</keyword>
<keyword evidence="5 6" id="KW-0472">Membrane</keyword>
<dbReference type="Gene3D" id="1.20.1250.20">
    <property type="entry name" value="MFS general substrate transporter like domains"/>
    <property type="match status" value="1"/>
</dbReference>
<dbReference type="KEGG" id="acae:HYG86_12850"/>
<feature type="transmembrane region" description="Helical" evidence="6">
    <location>
        <begin position="389"/>
        <end position="407"/>
    </location>
</feature>
<dbReference type="PANTHER" id="PTHR23528:SF1">
    <property type="entry name" value="MAJOR FACILITATOR SUPERFAMILY (MFS) PROFILE DOMAIN-CONTAINING PROTEIN"/>
    <property type="match status" value="1"/>
</dbReference>
<evidence type="ECO:0000256" key="5">
    <source>
        <dbReference type="ARBA" id="ARBA00023136"/>
    </source>
</evidence>
<organism evidence="8 9">
    <name type="scientific">Alkalicella caledoniensis</name>
    <dbReference type="NCBI Taxonomy" id="2731377"/>
    <lineage>
        <taxon>Bacteria</taxon>
        <taxon>Bacillati</taxon>
        <taxon>Bacillota</taxon>
        <taxon>Clostridia</taxon>
        <taxon>Eubacteriales</taxon>
        <taxon>Proteinivoracaceae</taxon>
        <taxon>Alkalicella</taxon>
    </lineage>
</organism>
<feature type="domain" description="Major facilitator superfamily (MFS) profile" evidence="7">
    <location>
        <begin position="5"/>
        <end position="412"/>
    </location>
</feature>
<feature type="transmembrane region" description="Helical" evidence="6">
    <location>
        <begin position="7"/>
        <end position="23"/>
    </location>
</feature>
<evidence type="ECO:0000256" key="3">
    <source>
        <dbReference type="ARBA" id="ARBA00022692"/>
    </source>
</evidence>
<evidence type="ECO:0000313" key="8">
    <source>
        <dbReference type="EMBL" id="QNO15596.1"/>
    </source>
</evidence>
<dbReference type="AlphaFoldDB" id="A0A7G9WA84"/>
<keyword evidence="4 6" id="KW-1133">Transmembrane helix</keyword>
<dbReference type="PANTHER" id="PTHR23528">
    <property type="match status" value="1"/>
</dbReference>
<name>A0A7G9WA84_ALKCA</name>
<feature type="transmembrane region" description="Helical" evidence="6">
    <location>
        <begin position="182"/>
        <end position="199"/>
    </location>
</feature>
<evidence type="ECO:0000259" key="7">
    <source>
        <dbReference type="PROSITE" id="PS50850"/>
    </source>
</evidence>
<feature type="transmembrane region" description="Helical" evidence="6">
    <location>
        <begin position="321"/>
        <end position="340"/>
    </location>
</feature>
<sequence>MNYKKTFVLGLGFFVISLTWPLYNTFVPIFLNKYITSATLIGFIMTLDNIAAITLQPYFGAKSDSTRTKYGRRMPYLLIGIPLSAVFFSMIPFHLVIEEISDLSYTIFNWEVTLGFIFLIFIVTCFNLSMSIYRAPTVALMPDITPLKERSKANGIINFMGGFGAVFALFAGGKMFAVKAGLPFTVSAILMLFVIFVLYKTVKEPEKLKTDEKEEKQSISKALVGLFKRENRSALLILLAIFFWFVGYQGIEATFSLYGVNFLGLAEHQPALLLAGFSAAFLLMAIPSGLIGTKIGKRNTILIGIIGLMSVFLILNYVETILLLRIFLIVGGIFWAFVNINSYPMVVELTTEEKIGTYTGLYYFFSSLAAITGPVIFGLIIDIVGYKHLFFTAFSAFFLAFLCIYLVKNPSLGSTSDIGSTDEVATI</sequence>
<reference evidence="8 9" key="1">
    <citation type="submission" date="2020-07" db="EMBL/GenBank/DDBJ databases">
        <title>Alkalicella. sp. LB2 genome.</title>
        <authorList>
            <person name="Postec A."/>
            <person name="Quemeneur M."/>
        </authorList>
    </citation>
    <scope>NUCLEOTIDE SEQUENCE [LARGE SCALE GENOMIC DNA]</scope>
    <source>
        <strain evidence="8 9">LB2</strain>
    </source>
</reference>
<feature type="transmembrane region" description="Helical" evidence="6">
    <location>
        <begin position="116"/>
        <end position="135"/>
    </location>
</feature>
<feature type="transmembrane region" description="Helical" evidence="6">
    <location>
        <begin position="76"/>
        <end position="96"/>
    </location>
</feature>
<evidence type="ECO:0000256" key="4">
    <source>
        <dbReference type="ARBA" id="ARBA00022989"/>
    </source>
</evidence>
<evidence type="ECO:0000313" key="9">
    <source>
        <dbReference type="Proteomes" id="UP000516160"/>
    </source>
</evidence>
<dbReference type="GO" id="GO:0022857">
    <property type="term" value="F:transmembrane transporter activity"/>
    <property type="evidence" value="ECO:0007669"/>
    <property type="project" value="InterPro"/>
</dbReference>
<evidence type="ECO:0000256" key="1">
    <source>
        <dbReference type="ARBA" id="ARBA00004651"/>
    </source>
</evidence>
<keyword evidence="2" id="KW-0813">Transport</keyword>
<dbReference type="GO" id="GO:0005886">
    <property type="term" value="C:plasma membrane"/>
    <property type="evidence" value="ECO:0007669"/>
    <property type="project" value="UniProtKB-SubCell"/>
</dbReference>
<keyword evidence="3 6" id="KW-0812">Transmembrane</keyword>
<gene>
    <name evidence="8" type="ORF">HYG86_12850</name>
</gene>
<evidence type="ECO:0000256" key="6">
    <source>
        <dbReference type="SAM" id="Phobius"/>
    </source>
</evidence>
<feature type="transmembrane region" description="Helical" evidence="6">
    <location>
        <begin position="361"/>
        <end position="383"/>
    </location>
</feature>
<dbReference type="EMBL" id="CP058559">
    <property type="protein sequence ID" value="QNO15596.1"/>
    <property type="molecule type" value="Genomic_DNA"/>
</dbReference>
<evidence type="ECO:0000256" key="2">
    <source>
        <dbReference type="ARBA" id="ARBA00022448"/>
    </source>
</evidence>
<dbReference type="PROSITE" id="PS50850">
    <property type="entry name" value="MFS"/>
    <property type="match status" value="1"/>
</dbReference>
<dbReference type="Pfam" id="PF07690">
    <property type="entry name" value="MFS_1"/>
    <property type="match status" value="1"/>
</dbReference>
<protein>
    <submittedName>
        <fullName evidence="8">SLC45 family MFS transporter</fullName>
    </submittedName>
</protein>
<comment type="subcellular location">
    <subcellularLocation>
        <location evidence="1">Cell membrane</location>
        <topology evidence="1">Multi-pass membrane protein</topology>
    </subcellularLocation>
</comment>
<dbReference type="RefSeq" id="WP_213165987.1">
    <property type="nucleotide sequence ID" value="NZ_CP058559.1"/>
</dbReference>
<feature type="transmembrane region" description="Helical" evidence="6">
    <location>
        <begin position="156"/>
        <end position="176"/>
    </location>
</feature>
<feature type="transmembrane region" description="Helical" evidence="6">
    <location>
        <begin position="35"/>
        <end position="55"/>
    </location>
</feature>